<dbReference type="AlphaFoldDB" id="A0A1L8QA70"/>
<dbReference type="EMBL" id="MIGB01000048">
    <property type="protein sequence ID" value="OSY35704.1"/>
    <property type="molecule type" value="Genomic_DNA"/>
</dbReference>
<protein>
    <submittedName>
        <fullName evidence="2">Anaerobic benzoate catabolism transcriptional regulator</fullName>
    </submittedName>
</protein>
<dbReference type="CDD" id="cd00093">
    <property type="entry name" value="HTH_XRE"/>
    <property type="match status" value="1"/>
</dbReference>
<dbReference type="Pfam" id="PF13560">
    <property type="entry name" value="HTH_31"/>
    <property type="match status" value="1"/>
</dbReference>
<sequence>MRGMTTAMAIGERIAFYRRRRGLSQLVLAGLIGRTEDWLSKVENGRIDLDRLSVIRRIAEALDVAIGDLVGEPTLLEWTADSGVQTVPALRSALMDYRQITPLLAGPAAPGEAADLNSLEADVSAIFDAYQASRYGYVTGRTPLVLSDALTAVRNAEQADRRRALALLALTYQVAVSVLTKLGETDLAWIASERGLAAAQESESPVVLGSLFRSVAYALHSIGRFAAGVDLVRTAAGVLETHLSSRTDESFLSVYGTLFLTGAVAAARADDRASVNAFLREAEDSAHRVGHDTNAMWTAFGPTNVALHRMTTALELGDVQVAVDLAPTIDASGLPAERQVRHAIETARAYAARNRRDDALSVLLQAERIAPEQIRHHARSRQLVLGWVKTNRGHRDTALDDLAGRLRLV</sequence>
<dbReference type="InterPro" id="IPR001387">
    <property type="entry name" value="Cro/C1-type_HTH"/>
</dbReference>
<accession>A0A1L8QA70</accession>
<dbReference type="PROSITE" id="PS50943">
    <property type="entry name" value="HTH_CROC1"/>
    <property type="match status" value="1"/>
</dbReference>
<evidence type="ECO:0000259" key="1">
    <source>
        <dbReference type="PROSITE" id="PS50943"/>
    </source>
</evidence>
<dbReference type="InterPro" id="IPR010982">
    <property type="entry name" value="Lambda_DNA-bd_dom_sf"/>
</dbReference>
<dbReference type="GO" id="GO:0003677">
    <property type="term" value="F:DNA binding"/>
    <property type="evidence" value="ECO:0007669"/>
    <property type="project" value="InterPro"/>
</dbReference>
<evidence type="ECO:0000313" key="3">
    <source>
        <dbReference type="Proteomes" id="UP000194360"/>
    </source>
</evidence>
<reference evidence="2 3" key="1">
    <citation type="submission" date="2016-09" db="EMBL/GenBank/DDBJ databases">
        <title>Pseudonocardia autotrophica DSM535, a candidate organism with high potential of specific P450 cytochromes.</title>
        <authorList>
            <person name="Grumaz C."/>
            <person name="Vainshtein Y."/>
            <person name="Kirstahler P."/>
            <person name="Sohn K."/>
        </authorList>
    </citation>
    <scope>NUCLEOTIDE SEQUENCE [LARGE SCALE GENOMIC DNA]</scope>
    <source>
        <strain evidence="2 3">DSM 535</strain>
    </source>
</reference>
<proteinExistence type="predicted"/>
<evidence type="ECO:0000313" key="2">
    <source>
        <dbReference type="EMBL" id="OSY35704.1"/>
    </source>
</evidence>
<dbReference type="Proteomes" id="UP000194360">
    <property type="component" value="Unassembled WGS sequence"/>
</dbReference>
<gene>
    <name evidence="2" type="ORF">BG845_05915</name>
</gene>
<name>A0A1L8QA70_PSEAH</name>
<organism evidence="2 3">
    <name type="scientific">Pseudonocardia autotrophica</name>
    <name type="common">Amycolata autotrophica</name>
    <name type="synonym">Nocardia autotrophica</name>
    <dbReference type="NCBI Taxonomy" id="2074"/>
    <lineage>
        <taxon>Bacteria</taxon>
        <taxon>Bacillati</taxon>
        <taxon>Actinomycetota</taxon>
        <taxon>Actinomycetes</taxon>
        <taxon>Pseudonocardiales</taxon>
        <taxon>Pseudonocardiaceae</taxon>
        <taxon>Pseudonocardia</taxon>
    </lineage>
</organism>
<dbReference type="STRING" id="2074.BG845_05915"/>
<dbReference type="SMART" id="SM00530">
    <property type="entry name" value="HTH_XRE"/>
    <property type="match status" value="1"/>
</dbReference>
<keyword evidence="3" id="KW-1185">Reference proteome</keyword>
<dbReference type="SUPFAM" id="SSF47413">
    <property type="entry name" value="lambda repressor-like DNA-binding domains"/>
    <property type="match status" value="1"/>
</dbReference>
<feature type="domain" description="HTH cro/C1-type" evidence="1">
    <location>
        <begin position="14"/>
        <end position="69"/>
    </location>
</feature>
<dbReference type="Gene3D" id="1.10.260.40">
    <property type="entry name" value="lambda repressor-like DNA-binding domains"/>
    <property type="match status" value="1"/>
</dbReference>
<comment type="caution">
    <text evidence="2">The sequence shown here is derived from an EMBL/GenBank/DDBJ whole genome shotgun (WGS) entry which is preliminary data.</text>
</comment>